<dbReference type="InterPro" id="IPR036910">
    <property type="entry name" value="HMG_box_dom_sf"/>
</dbReference>
<dbReference type="InterPro" id="IPR050342">
    <property type="entry name" value="HMGB"/>
</dbReference>
<dbReference type="Gene3D" id="1.10.30.10">
    <property type="entry name" value="High mobility group box domain"/>
    <property type="match status" value="2"/>
</dbReference>
<evidence type="ECO:0000256" key="2">
    <source>
        <dbReference type="PROSITE-ProRule" id="PRU00267"/>
    </source>
</evidence>
<dbReference type="GO" id="GO:0005634">
    <property type="term" value="C:nucleus"/>
    <property type="evidence" value="ECO:0007669"/>
    <property type="project" value="UniProtKB-UniRule"/>
</dbReference>
<dbReference type="GO" id="GO:0006357">
    <property type="term" value="P:regulation of transcription by RNA polymerase II"/>
    <property type="evidence" value="ECO:0007669"/>
    <property type="project" value="TreeGrafter"/>
</dbReference>
<dbReference type="PANTHER" id="PTHR48112">
    <property type="entry name" value="HIGH MOBILITY GROUP PROTEIN DSP1"/>
    <property type="match status" value="1"/>
</dbReference>
<accession>A0A0C9ZJV6</accession>
<proteinExistence type="predicted"/>
<feature type="compositionally biased region" description="Basic and acidic residues" evidence="3">
    <location>
        <begin position="41"/>
        <end position="55"/>
    </location>
</feature>
<dbReference type="STRING" id="765257.A0A0C9ZJV6"/>
<dbReference type="AlphaFoldDB" id="A0A0C9ZJV6"/>
<dbReference type="OrthoDB" id="1919336at2759"/>
<evidence type="ECO:0000259" key="4">
    <source>
        <dbReference type="PROSITE" id="PS50118"/>
    </source>
</evidence>
<dbReference type="EMBL" id="KN833703">
    <property type="protein sequence ID" value="KIK26224.1"/>
    <property type="molecule type" value="Genomic_DNA"/>
</dbReference>
<dbReference type="HOGENOM" id="CLU_083681_0_0_1"/>
<keyword evidence="2" id="KW-0539">Nucleus</keyword>
<dbReference type="GO" id="GO:0003677">
    <property type="term" value="F:DNA binding"/>
    <property type="evidence" value="ECO:0007669"/>
    <property type="project" value="UniProtKB-UniRule"/>
</dbReference>
<keyword evidence="1 2" id="KW-0238">DNA-binding</keyword>
<dbReference type="Proteomes" id="UP000054018">
    <property type="component" value="Unassembled WGS sequence"/>
</dbReference>
<gene>
    <name evidence="5" type="ORF">PISMIDRAFT_9148</name>
</gene>
<feature type="region of interest" description="Disordered" evidence="3">
    <location>
        <begin position="35"/>
        <end position="88"/>
    </location>
</feature>
<reference evidence="6" key="2">
    <citation type="submission" date="2015-01" db="EMBL/GenBank/DDBJ databases">
        <title>Evolutionary Origins and Diversification of the Mycorrhizal Mutualists.</title>
        <authorList>
            <consortium name="DOE Joint Genome Institute"/>
            <consortium name="Mycorrhizal Genomics Consortium"/>
            <person name="Kohler A."/>
            <person name="Kuo A."/>
            <person name="Nagy L.G."/>
            <person name="Floudas D."/>
            <person name="Copeland A."/>
            <person name="Barry K.W."/>
            <person name="Cichocki N."/>
            <person name="Veneault-Fourrey C."/>
            <person name="LaButti K."/>
            <person name="Lindquist E.A."/>
            <person name="Lipzen A."/>
            <person name="Lundell T."/>
            <person name="Morin E."/>
            <person name="Murat C."/>
            <person name="Riley R."/>
            <person name="Ohm R."/>
            <person name="Sun H."/>
            <person name="Tunlid A."/>
            <person name="Henrissat B."/>
            <person name="Grigoriev I.V."/>
            <person name="Hibbett D.S."/>
            <person name="Martin F."/>
        </authorList>
    </citation>
    <scope>NUCLEOTIDE SEQUENCE [LARGE SCALE GENOMIC DNA]</scope>
    <source>
        <strain evidence="6">441</strain>
    </source>
</reference>
<dbReference type="Pfam" id="PF00505">
    <property type="entry name" value="HMG_box"/>
    <property type="match status" value="1"/>
</dbReference>
<evidence type="ECO:0000256" key="3">
    <source>
        <dbReference type="SAM" id="MobiDB-lite"/>
    </source>
</evidence>
<feature type="DNA-binding region" description="HMG box" evidence="2">
    <location>
        <begin position="87"/>
        <end position="157"/>
    </location>
</feature>
<dbReference type="SUPFAM" id="SSF47095">
    <property type="entry name" value="HMG-box"/>
    <property type="match status" value="2"/>
</dbReference>
<dbReference type="CDD" id="cd00084">
    <property type="entry name" value="HMG-box_SF"/>
    <property type="match status" value="1"/>
</dbReference>
<dbReference type="SMART" id="SM00398">
    <property type="entry name" value="HMG"/>
    <property type="match status" value="2"/>
</dbReference>
<evidence type="ECO:0000313" key="5">
    <source>
        <dbReference type="EMBL" id="KIK26224.1"/>
    </source>
</evidence>
<reference evidence="5 6" key="1">
    <citation type="submission" date="2014-04" db="EMBL/GenBank/DDBJ databases">
        <authorList>
            <consortium name="DOE Joint Genome Institute"/>
            <person name="Kuo A."/>
            <person name="Kohler A."/>
            <person name="Costa M.D."/>
            <person name="Nagy L.G."/>
            <person name="Floudas D."/>
            <person name="Copeland A."/>
            <person name="Barry K.W."/>
            <person name="Cichocki N."/>
            <person name="Veneault-Fourrey C."/>
            <person name="LaButti K."/>
            <person name="Lindquist E.A."/>
            <person name="Lipzen A."/>
            <person name="Lundell T."/>
            <person name="Morin E."/>
            <person name="Murat C."/>
            <person name="Sun H."/>
            <person name="Tunlid A."/>
            <person name="Henrissat B."/>
            <person name="Grigoriev I.V."/>
            <person name="Hibbett D.S."/>
            <person name="Martin F."/>
            <person name="Nordberg H.P."/>
            <person name="Cantor M.N."/>
            <person name="Hua S.X."/>
        </authorList>
    </citation>
    <scope>NUCLEOTIDE SEQUENCE [LARGE SCALE GENOMIC DNA]</scope>
    <source>
        <strain evidence="5 6">441</strain>
    </source>
</reference>
<organism evidence="5 6">
    <name type="scientific">Pisolithus microcarpus 441</name>
    <dbReference type="NCBI Taxonomy" id="765257"/>
    <lineage>
        <taxon>Eukaryota</taxon>
        <taxon>Fungi</taxon>
        <taxon>Dikarya</taxon>
        <taxon>Basidiomycota</taxon>
        <taxon>Agaricomycotina</taxon>
        <taxon>Agaricomycetes</taxon>
        <taxon>Agaricomycetidae</taxon>
        <taxon>Boletales</taxon>
        <taxon>Sclerodermatineae</taxon>
        <taxon>Pisolithaceae</taxon>
        <taxon>Pisolithus</taxon>
    </lineage>
</organism>
<dbReference type="PANTHER" id="PTHR48112:SF22">
    <property type="entry name" value="MITOCHONDRIAL TRANSCRIPTION FACTOR A, ISOFORM B"/>
    <property type="match status" value="1"/>
</dbReference>
<sequence>MLSLLTQRVSVSRATCFVVVAPSARRSFLTTPQLRFPPLASKDKKATGSDKPKKESPRKKSTKEPKEPTKAKGKSATTRVDKEDLPPKRPTPPYFIFLSKFRKNTDSIGSLNESNVVEITRRCSEAWASLTQAEKQPYYDEYEVLKSQHLKAKEKYFNELDPSILRAINKQRKARGKPKLRGLPKQPALLTPYMRFAVAFRSTDEGNAILQDKTSSERSILRLGRVAGERWRGMSEEEKYPYFVAYNRDKEELQAGRGQNSV</sequence>
<keyword evidence="6" id="KW-1185">Reference proteome</keyword>
<evidence type="ECO:0000256" key="1">
    <source>
        <dbReference type="ARBA" id="ARBA00023125"/>
    </source>
</evidence>
<dbReference type="PROSITE" id="PS50118">
    <property type="entry name" value="HMG_BOX_2"/>
    <property type="match status" value="1"/>
</dbReference>
<name>A0A0C9ZJV6_9AGAM</name>
<protein>
    <recommendedName>
        <fullName evidence="4">HMG box domain-containing protein</fullName>
    </recommendedName>
</protein>
<evidence type="ECO:0000313" key="6">
    <source>
        <dbReference type="Proteomes" id="UP000054018"/>
    </source>
</evidence>
<dbReference type="InterPro" id="IPR009071">
    <property type="entry name" value="HMG_box_dom"/>
</dbReference>
<feature type="domain" description="HMG box" evidence="4">
    <location>
        <begin position="87"/>
        <end position="157"/>
    </location>
</feature>
<dbReference type="CDD" id="cd22011">
    <property type="entry name" value="HMG-box_IXR1-like_rpt1"/>
    <property type="match status" value="1"/>
</dbReference>